<keyword evidence="6" id="KW-1003">Cell membrane</keyword>
<dbReference type="PANTHER" id="PTHR23427:SF2">
    <property type="entry name" value="SURFEIT LOCUS PROTEIN 1"/>
    <property type="match status" value="1"/>
</dbReference>
<evidence type="ECO:0000256" key="1">
    <source>
        <dbReference type="ARBA" id="ARBA00004370"/>
    </source>
</evidence>
<feature type="region of interest" description="Disordered" evidence="7">
    <location>
        <begin position="141"/>
        <end position="161"/>
    </location>
</feature>
<dbReference type="CDD" id="cd06662">
    <property type="entry name" value="SURF1"/>
    <property type="match status" value="1"/>
</dbReference>
<dbReference type="InterPro" id="IPR045214">
    <property type="entry name" value="Surf1/Surf4"/>
</dbReference>
<evidence type="ECO:0000256" key="5">
    <source>
        <dbReference type="ARBA" id="ARBA00023136"/>
    </source>
</evidence>
<feature type="transmembrane region" description="Helical" evidence="6">
    <location>
        <begin position="224"/>
        <end position="242"/>
    </location>
</feature>
<keyword evidence="4 6" id="KW-1133">Transmembrane helix</keyword>
<feature type="transmembrane region" description="Helical" evidence="6">
    <location>
        <begin position="12"/>
        <end position="32"/>
    </location>
</feature>
<evidence type="ECO:0000313" key="8">
    <source>
        <dbReference type="EMBL" id="NNM46590.1"/>
    </source>
</evidence>
<evidence type="ECO:0000256" key="7">
    <source>
        <dbReference type="SAM" id="MobiDB-lite"/>
    </source>
</evidence>
<comment type="caution">
    <text evidence="8">The sequence shown here is derived from an EMBL/GenBank/DDBJ whole genome shotgun (WGS) entry which is preliminary data.</text>
</comment>
<evidence type="ECO:0000313" key="9">
    <source>
        <dbReference type="Proteomes" id="UP000588586"/>
    </source>
</evidence>
<dbReference type="Proteomes" id="UP000588586">
    <property type="component" value="Unassembled WGS sequence"/>
</dbReference>
<accession>A0A849H9N9</accession>
<keyword evidence="3 6" id="KW-0812">Transmembrane</keyword>
<reference evidence="8 9" key="1">
    <citation type="submission" date="2020-04" db="EMBL/GenBank/DDBJ databases">
        <title>Knoellia sp. isolate from air conditioner.</title>
        <authorList>
            <person name="Chea S."/>
            <person name="Kim D.-U."/>
        </authorList>
    </citation>
    <scope>NUCLEOTIDE SEQUENCE [LARGE SCALE GENOMIC DNA]</scope>
    <source>
        <strain evidence="8 9">DB2414S</strain>
    </source>
</reference>
<dbReference type="GO" id="GO:0005886">
    <property type="term" value="C:plasma membrane"/>
    <property type="evidence" value="ECO:0007669"/>
    <property type="project" value="UniProtKB-SubCell"/>
</dbReference>
<feature type="compositionally biased region" description="Low complexity" evidence="7">
    <location>
        <begin position="147"/>
        <end position="161"/>
    </location>
</feature>
<dbReference type="PANTHER" id="PTHR23427">
    <property type="entry name" value="SURFEIT LOCUS PROTEIN"/>
    <property type="match status" value="1"/>
</dbReference>
<dbReference type="InterPro" id="IPR002994">
    <property type="entry name" value="Surf1/Shy1"/>
</dbReference>
<name>A0A849H9N9_9MICO</name>
<evidence type="ECO:0000256" key="2">
    <source>
        <dbReference type="ARBA" id="ARBA00007165"/>
    </source>
</evidence>
<organism evidence="8 9">
    <name type="scientific">Knoellia koreensis</name>
    <dbReference type="NCBI Taxonomy" id="2730921"/>
    <lineage>
        <taxon>Bacteria</taxon>
        <taxon>Bacillati</taxon>
        <taxon>Actinomycetota</taxon>
        <taxon>Actinomycetes</taxon>
        <taxon>Micrococcales</taxon>
        <taxon>Intrasporangiaceae</taxon>
        <taxon>Knoellia</taxon>
    </lineage>
</organism>
<dbReference type="PROSITE" id="PS50895">
    <property type="entry name" value="SURF1"/>
    <property type="match status" value="1"/>
</dbReference>
<comment type="similarity">
    <text evidence="2 6">Belongs to the SURF1 family.</text>
</comment>
<evidence type="ECO:0000256" key="3">
    <source>
        <dbReference type="ARBA" id="ARBA00022692"/>
    </source>
</evidence>
<dbReference type="EMBL" id="JABEPQ010000002">
    <property type="protein sequence ID" value="NNM46590.1"/>
    <property type="molecule type" value="Genomic_DNA"/>
</dbReference>
<protein>
    <recommendedName>
        <fullName evidence="6">SURF1-like protein</fullName>
    </recommendedName>
</protein>
<proteinExistence type="inferred from homology"/>
<dbReference type="Pfam" id="PF02104">
    <property type="entry name" value="SURF1"/>
    <property type="match status" value="1"/>
</dbReference>
<dbReference type="RefSeq" id="WP_171243675.1">
    <property type="nucleotide sequence ID" value="NZ_JABEPQ010000002.1"/>
</dbReference>
<comment type="subcellular location">
    <subcellularLocation>
        <location evidence="6">Cell membrane</location>
        <topology evidence="6">Multi-pass membrane protein</topology>
    </subcellularLocation>
    <subcellularLocation>
        <location evidence="1">Membrane</location>
    </subcellularLocation>
</comment>
<keyword evidence="9" id="KW-1185">Reference proteome</keyword>
<evidence type="ECO:0000256" key="4">
    <source>
        <dbReference type="ARBA" id="ARBA00022989"/>
    </source>
</evidence>
<gene>
    <name evidence="8" type="ORF">HJG52_11305</name>
</gene>
<dbReference type="AlphaFoldDB" id="A0A849H9N9"/>
<keyword evidence="5 6" id="KW-0472">Membrane</keyword>
<sequence>MLRTALKPKWLGLLAVVIAAGIVCVQLGFWQLNVARDKGLAEALRKAHEARPVLLDTVIRPHQSFPNEQSNRAVTAVGEYAADDQFLVGPRRLGGTSGYWVVTPIVVKETGARIAVVRGFVTESGGKPAVAPITPPAGSVSVDGTLAPGESPAAAPSGAPGWPKPAMGSIDTALLVNQWTGQLYNAFVFAQAEKSATGAGIQALEGLRRVPPPEVTGGLKWRNAAYALQWWVFAGFALFMWFRMVRDDAQRDDE</sequence>
<evidence type="ECO:0000256" key="6">
    <source>
        <dbReference type="RuleBase" id="RU363076"/>
    </source>
</evidence>